<accession>X6M749</accession>
<evidence type="ECO:0000313" key="1">
    <source>
        <dbReference type="EMBL" id="ETO09441.1"/>
    </source>
</evidence>
<comment type="caution">
    <text evidence="1">The sequence shown here is derived from an EMBL/GenBank/DDBJ whole genome shotgun (WGS) entry which is preliminary data.</text>
</comment>
<sequence>MSGQKTQGKEIIAIIRLHVIQYIEALVFYQGLLFMLFSSHYQCEFFFYAVPFKNSDRFVPLQEKENSPRLKLFNKIILKAKFNHNYNGKNLIIFENKLKEKKKKGKFLFFFFCMMSDMNILIKKKNVMNFF</sequence>
<organism evidence="1 2">
    <name type="scientific">Reticulomyxa filosa</name>
    <dbReference type="NCBI Taxonomy" id="46433"/>
    <lineage>
        <taxon>Eukaryota</taxon>
        <taxon>Sar</taxon>
        <taxon>Rhizaria</taxon>
        <taxon>Retaria</taxon>
        <taxon>Foraminifera</taxon>
        <taxon>Monothalamids</taxon>
        <taxon>Reticulomyxidae</taxon>
        <taxon>Reticulomyxa</taxon>
    </lineage>
</organism>
<proteinExistence type="predicted"/>
<evidence type="ECO:0000313" key="2">
    <source>
        <dbReference type="Proteomes" id="UP000023152"/>
    </source>
</evidence>
<gene>
    <name evidence="1" type="ORF">RFI_27938</name>
</gene>
<dbReference type="AlphaFoldDB" id="X6M749"/>
<keyword evidence="2" id="KW-1185">Reference proteome</keyword>
<dbReference type="EMBL" id="ASPP01024069">
    <property type="protein sequence ID" value="ETO09441.1"/>
    <property type="molecule type" value="Genomic_DNA"/>
</dbReference>
<protein>
    <submittedName>
        <fullName evidence="1">Uncharacterized protein</fullName>
    </submittedName>
</protein>
<name>X6M749_RETFI</name>
<reference evidence="1 2" key="1">
    <citation type="journal article" date="2013" name="Curr. Biol.">
        <title>The Genome of the Foraminiferan Reticulomyxa filosa.</title>
        <authorList>
            <person name="Glockner G."/>
            <person name="Hulsmann N."/>
            <person name="Schleicher M."/>
            <person name="Noegel A.A."/>
            <person name="Eichinger L."/>
            <person name="Gallinger C."/>
            <person name="Pawlowski J."/>
            <person name="Sierra R."/>
            <person name="Euteneuer U."/>
            <person name="Pillet L."/>
            <person name="Moustafa A."/>
            <person name="Platzer M."/>
            <person name="Groth M."/>
            <person name="Szafranski K."/>
            <person name="Schliwa M."/>
        </authorList>
    </citation>
    <scope>NUCLEOTIDE SEQUENCE [LARGE SCALE GENOMIC DNA]</scope>
</reference>
<dbReference type="Proteomes" id="UP000023152">
    <property type="component" value="Unassembled WGS sequence"/>
</dbReference>